<evidence type="ECO:0000313" key="2">
    <source>
        <dbReference type="Proteomes" id="UP001157502"/>
    </source>
</evidence>
<organism evidence="1 2">
    <name type="scientific">Dallia pectoralis</name>
    <name type="common">Alaska blackfish</name>
    <dbReference type="NCBI Taxonomy" id="75939"/>
    <lineage>
        <taxon>Eukaryota</taxon>
        <taxon>Metazoa</taxon>
        <taxon>Chordata</taxon>
        <taxon>Craniata</taxon>
        <taxon>Vertebrata</taxon>
        <taxon>Euteleostomi</taxon>
        <taxon>Actinopterygii</taxon>
        <taxon>Neopterygii</taxon>
        <taxon>Teleostei</taxon>
        <taxon>Protacanthopterygii</taxon>
        <taxon>Esociformes</taxon>
        <taxon>Umbridae</taxon>
        <taxon>Dallia</taxon>
    </lineage>
</organism>
<protein>
    <submittedName>
        <fullName evidence="1">Uncharacterized protein</fullName>
    </submittedName>
</protein>
<dbReference type="EMBL" id="CM055739">
    <property type="protein sequence ID" value="KAJ8003742.1"/>
    <property type="molecule type" value="Genomic_DNA"/>
</dbReference>
<proteinExistence type="predicted"/>
<sequence>MSLWSGVDTAESCGRNLARASSVASWLYVVYFLITTHHEEVICYGFHTTESHPPLMLVPLRTSEPTET</sequence>
<gene>
    <name evidence="1" type="ORF">DPEC_G00151510</name>
</gene>
<name>A0ACC2GJM6_DALPE</name>
<accession>A0ACC2GJM6</accession>
<comment type="caution">
    <text evidence="1">The sequence shown here is derived from an EMBL/GenBank/DDBJ whole genome shotgun (WGS) entry which is preliminary data.</text>
</comment>
<evidence type="ECO:0000313" key="1">
    <source>
        <dbReference type="EMBL" id="KAJ8003742.1"/>
    </source>
</evidence>
<reference evidence="1" key="1">
    <citation type="submission" date="2021-05" db="EMBL/GenBank/DDBJ databases">
        <authorList>
            <person name="Pan Q."/>
            <person name="Jouanno E."/>
            <person name="Zahm M."/>
            <person name="Klopp C."/>
            <person name="Cabau C."/>
            <person name="Louis A."/>
            <person name="Berthelot C."/>
            <person name="Parey E."/>
            <person name="Roest Crollius H."/>
            <person name="Montfort J."/>
            <person name="Robinson-Rechavi M."/>
            <person name="Bouchez O."/>
            <person name="Lampietro C."/>
            <person name="Lopez Roques C."/>
            <person name="Donnadieu C."/>
            <person name="Postlethwait J."/>
            <person name="Bobe J."/>
            <person name="Dillon D."/>
            <person name="Chandos A."/>
            <person name="von Hippel F."/>
            <person name="Guiguen Y."/>
        </authorList>
    </citation>
    <scope>NUCLEOTIDE SEQUENCE</scope>
    <source>
        <strain evidence="1">YG-Jan2019</strain>
    </source>
</reference>
<keyword evidence="2" id="KW-1185">Reference proteome</keyword>
<dbReference type="Proteomes" id="UP001157502">
    <property type="component" value="Chromosome 12"/>
</dbReference>